<name>A0A096D5C1_9BACT</name>
<feature type="compositionally biased region" description="Pro residues" evidence="1">
    <location>
        <begin position="111"/>
        <end position="123"/>
    </location>
</feature>
<comment type="caution">
    <text evidence="3">The sequence shown here is derived from an EMBL/GenBank/DDBJ whole genome shotgun (WGS) entry which is preliminary data.</text>
</comment>
<keyword evidence="2" id="KW-1133">Transmembrane helix</keyword>
<sequence>MARKNKFTKSLPFRIICIIAIILFLGIAYNFIVDIGKKSDITEEDTLTEQQDKVSHDTIDIVGDYLWSNSKKKSKSETTNASSTTDGDINNNVKQAGNKNKKKDSDHKDPLPLPAPEIGPVPEVPQSSTVTPSKAESSSKQSVPTKPTTKIEKTEPTKINKID</sequence>
<feature type="region of interest" description="Disordered" evidence="1">
    <location>
        <begin position="70"/>
        <end position="163"/>
    </location>
</feature>
<feature type="transmembrane region" description="Helical" evidence="2">
    <location>
        <begin position="12"/>
        <end position="32"/>
    </location>
</feature>
<dbReference type="RefSeq" id="WP_036854362.1">
    <property type="nucleotide sequence ID" value="NZ_JRNU01000008.1"/>
</dbReference>
<dbReference type="OrthoDB" id="1082769at2"/>
<feature type="compositionally biased region" description="Polar residues" evidence="1">
    <location>
        <begin position="125"/>
        <end position="143"/>
    </location>
</feature>
<dbReference type="AlphaFoldDB" id="A0A096D5C1"/>
<keyword evidence="2" id="KW-0812">Transmembrane</keyword>
<gene>
    <name evidence="3" type="ORF">HMPREF9302_02490</name>
</gene>
<evidence type="ECO:0000313" key="4">
    <source>
        <dbReference type="Proteomes" id="UP000029614"/>
    </source>
</evidence>
<dbReference type="Proteomes" id="UP000029614">
    <property type="component" value="Unassembled WGS sequence"/>
</dbReference>
<feature type="compositionally biased region" description="Basic and acidic residues" evidence="1">
    <location>
        <begin position="149"/>
        <end position="163"/>
    </location>
</feature>
<dbReference type="EMBL" id="JRNU01000008">
    <property type="protein sequence ID" value="KGF52739.1"/>
    <property type="molecule type" value="Genomic_DNA"/>
</dbReference>
<evidence type="ECO:0000256" key="2">
    <source>
        <dbReference type="SAM" id="Phobius"/>
    </source>
</evidence>
<reference evidence="3 4" key="1">
    <citation type="submission" date="2014-07" db="EMBL/GenBank/DDBJ databases">
        <authorList>
            <person name="McCorrison J."/>
            <person name="Sanka R."/>
            <person name="Torralba M."/>
            <person name="Gillis M."/>
            <person name="Haft D.H."/>
            <person name="Methe B."/>
            <person name="Sutton G."/>
            <person name="Nelson K.E."/>
        </authorList>
    </citation>
    <scope>NUCLEOTIDE SEQUENCE [LARGE SCALE GENOMIC DNA]</scope>
    <source>
        <strain evidence="3 4">DNF00058</strain>
    </source>
</reference>
<accession>A0A096D5C1</accession>
<proteinExistence type="predicted"/>
<protein>
    <submittedName>
        <fullName evidence="3">Uncharacterized protein</fullName>
    </submittedName>
</protein>
<keyword evidence="4" id="KW-1185">Reference proteome</keyword>
<keyword evidence="2" id="KW-0472">Membrane</keyword>
<evidence type="ECO:0000256" key="1">
    <source>
        <dbReference type="SAM" id="MobiDB-lite"/>
    </source>
</evidence>
<organism evidence="3 4">
    <name type="scientific">Prevotella amnii DNF00058</name>
    <dbReference type="NCBI Taxonomy" id="1401066"/>
    <lineage>
        <taxon>Bacteria</taxon>
        <taxon>Pseudomonadati</taxon>
        <taxon>Bacteroidota</taxon>
        <taxon>Bacteroidia</taxon>
        <taxon>Bacteroidales</taxon>
        <taxon>Prevotellaceae</taxon>
        <taxon>Prevotella</taxon>
    </lineage>
</organism>
<evidence type="ECO:0000313" key="3">
    <source>
        <dbReference type="EMBL" id="KGF52739.1"/>
    </source>
</evidence>
<feature type="compositionally biased region" description="Polar residues" evidence="1">
    <location>
        <begin position="86"/>
        <end position="97"/>
    </location>
</feature>